<dbReference type="InterPro" id="IPR012677">
    <property type="entry name" value="Nucleotide-bd_a/b_plait_sf"/>
</dbReference>
<keyword evidence="1" id="KW-0677">Repeat</keyword>
<evidence type="ECO:0000256" key="1">
    <source>
        <dbReference type="ARBA" id="ARBA00022737"/>
    </source>
</evidence>
<dbReference type="PROSITE" id="PS50102">
    <property type="entry name" value="RRM"/>
    <property type="match status" value="2"/>
</dbReference>
<dbReference type="Pfam" id="PF00076">
    <property type="entry name" value="RRM_1"/>
    <property type="match status" value="1"/>
</dbReference>
<organism evidence="6 7">
    <name type="scientific">Cinnamomum micranthum f. kanehirae</name>
    <dbReference type="NCBI Taxonomy" id="337451"/>
    <lineage>
        <taxon>Eukaryota</taxon>
        <taxon>Viridiplantae</taxon>
        <taxon>Streptophyta</taxon>
        <taxon>Embryophyta</taxon>
        <taxon>Tracheophyta</taxon>
        <taxon>Spermatophyta</taxon>
        <taxon>Magnoliopsida</taxon>
        <taxon>Magnoliidae</taxon>
        <taxon>Laurales</taxon>
        <taxon>Lauraceae</taxon>
        <taxon>Cinnamomum</taxon>
    </lineage>
</organism>
<feature type="domain" description="RRM" evidence="5">
    <location>
        <begin position="195"/>
        <end position="268"/>
    </location>
</feature>
<feature type="compositionally biased region" description="Polar residues" evidence="4">
    <location>
        <begin position="327"/>
        <end position="342"/>
    </location>
</feature>
<keyword evidence="7" id="KW-1185">Reference proteome</keyword>
<comment type="caution">
    <text evidence="6">The sequence shown here is derived from an EMBL/GenBank/DDBJ whole genome shotgun (WGS) entry which is preliminary data.</text>
</comment>
<dbReference type="SUPFAM" id="SSF54928">
    <property type="entry name" value="RNA-binding domain, RBD"/>
    <property type="match status" value="2"/>
</dbReference>
<reference evidence="6 7" key="1">
    <citation type="journal article" date="2019" name="Nat. Plants">
        <title>Stout camphor tree genome fills gaps in understanding of flowering plant genome evolution.</title>
        <authorList>
            <person name="Chaw S.M."/>
            <person name="Liu Y.C."/>
            <person name="Wu Y.W."/>
            <person name="Wang H.Y."/>
            <person name="Lin C.I."/>
            <person name="Wu C.S."/>
            <person name="Ke H.M."/>
            <person name="Chang L.Y."/>
            <person name="Hsu C.Y."/>
            <person name="Yang H.T."/>
            <person name="Sudianto E."/>
            <person name="Hsu M.H."/>
            <person name="Wu K.P."/>
            <person name="Wang L.N."/>
            <person name="Leebens-Mack J.H."/>
            <person name="Tsai I.J."/>
        </authorList>
    </citation>
    <scope>NUCLEOTIDE SEQUENCE [LARGE SCALE GENOMIC DNA]</scope>
    <source>
        <strain evidence="7">cv. Chaw 1501</strain>
        <tissue evidence="6">Young leaves</tissue>
    </source>
</reference>
<feature type="domain" description="RRM" evidence="5">
    <location>
        <begin position="70"/>
        <end position="148"/>
    </location>
</feature>
<dbReference type="Gene3D" id="3.30.70.330">
    <property type="match status" value="2"/>
</dbReference>
<dbReference type="InterPro" id="IPR034458">
    <property type="entry name" value="EAR1-like_RRM3"/>
</dbReference>
<dbReference type="CDD" id="cd12530">
    <property type="entry name" value="RRM3_EAR1_like"/>
    <property type="match status" value="1"/>
</dbReference>
<gene>
    <name evidence="6" type="ORF">CKAN_00264900</name>
</gene>
<feature type="compositionally biased region" description="Polar residues" evidence="4">
    <location>
        <begin position="274"/>
        <end position="294"/>
    </location>
</feature>
<accession>A0A443N735</accession>
<feature type="compositionally biased region" description="Acidic residues" evidence="4">
    <location>
        <begin position="583"/>
        <end position="593"/>
    </location>
</feature>
<dbReference type="FunFam" id="3.30.70.330:FF:001402">
    <property type="entry name" value="Terminal EAR1-like 1"/>
    <property type="match status" value="1"/>
</dbReference>
<dbReference type="InterPro" id="IPR007201">
    <property type="entry name" value="Mei2-like_Rrm_C"/>
</dbReference>
<dbReference type="OrthoDB" id="417481at2759"/>
<evidence type="ECO:0000259" key="5">
    <source>
        <dbReference type="PROSITE" id="PS50102"/>
    </source>
</evidence>
<dbReference type="PANTHER" id="PTHR23189">
    <property type="entry name" value="RNA RECOGNITION MOTIF-CONTAINING"/>
    <property type="match status" value="1"/>
</dbReference>
<dbReference type="AlphaFoldDB" id="A0A443N735"/>
<proteinExistence type="predicted"/>
<evidence type="ECO:0000256" key="2">
    <source>
        <dbReference type="ARBA" id="ARBA00022884"/>
    </source>
</evidence>
<feature type="compositionally biased region" description="Low complexity" evidence="4">
    <location>
        <begin position="566"/>
        <end position="582"/>
    </location>
</feature>
<dbReference type="Proteomes" id="UP000283530">
    <property type="component" value="Unassembled WGS sequence"/>
</dbReference>
<feature type="compositionally biased region" description="Polar residues" evidence="4">
    <location>
        <begin position="302"/>
        <end position="314"/>
    </location>
</feature>
<feature type="region of interest" description="Disordered" evidence="4">
    <location>
        <begin position="514"/>
        <end position="624"/>
    </location>
</feature>
<evidence type="ECO:0000313" key="6">
    <source>
        <dbReference type="EMBL" id="RWR74323.1"/>
    </source>
</evidence>
<dbReference type="FunFam" id="3.30.70.330:FF:000101">
    <property type="entry name" value="Protein MEI2-like 1"/>
    <property type="match status" value="1"/>
</dbReference>
<dbReference type="InterPro" id="IPR035979">
    <property type="entry name" value="RBD_domain_sf"/>
</dbReference>
<feature type="region of interest" description="Disordered" evidence="4">
    <location>
        <begin position="268"/>
        <end position="360"/>
    </location>
</feature>
<dbReference type="SMART" id="SM00360">
    <property type="entry name" value="RRM"/>
    <property type="match status" value="2"/>
</dbReference>
<keyword evidence="2 3" id="KW-0694">RNA-binding</keyword>
<dbReference type="InterPro" id="IPR000504">
    <property type="entry name" value="RRM_dom"/>
</dbReference>
<sequence>MERGGGGGGVRLPGVLDPGAAEFRPKIRTNAPLQQQQIFYPYQSYAVYDSGAVMGYQQQAVVRPGAAATRVLLLSQVPSHVTESMVRMELEAFGGVRAVEMGRVREGIVTVHFYDVRQAQAAMGEIQGQHMRQQRLLGRHYWATMGRNSSGVVRPPVPIPVPVPGERGLIAGHAVWAEFAVPRAEIGGGDWNNQGTLVVFNLDSGVSSCKLKEIFEAFGPVKELRETPMKRQHRFVEFYDVRDAAIALSEMNGKEFYGKRLVVEFSRPGGQGKRLSTASSSSNNTHYRRNVNQNHPHHIPQNIIQNQRKLNPSKATPVKNEGERGDCSTSRRNFRKPSQSKQPTRRFPSRHHKKQSDSNFLFNEDAMDESICSDSRTTVMIKNIPNKYRHQPSLSISTVSPQIFHKLLLNMLDNHCIHCNEQIVEGDDEPLSSYDFVYLPIDFLNKCNVGYGFVNLTSPKAAWRLYKSFHSQPWEVFNSRKICQVTYARLQGLEALKEHFKNSKFACDTDEYMPVAFSPPRDGKQLTEPVAIGGHASSSNASKKVVVSSSGSSKKSEEDDDHDPSSDGGDSSKSNQTDGSSGVDDDDDDDDDGGGGHGDDQSTETTVEIGGSNNNFSPSPIAAC</sequence>
<dbReference type="Pfam" id="PF04059">
    <property type="entry name" value="RRM_2"/>
    <property type="match status" value="1"/>
</dbReference>
<name>A0A443N735_9MAGN</name>
<evidence type="ECO:0000313" key="7">
    <source>
        <dbReference type="Proteomes" id="UP000283530"/>
    </source>
</evidence>
<evidence type="ECO:0000256" key="3">
    <source>
        <dbReference type="PROSITE-ProRule" id="PRU00176"/>
    </source>
</evidence>
<dbReference type="EMBL" id="QPKB01000001">
    <property type="protein sequence ID" value="RWR74323.1"/>
    <property type="molecule type" value="Genomic_DNA"/>
</dbReference>
<feature type="compositionally biased region" description="Low complexity" evidence="4">
    <location>
        <begin position="535"/>
        <end position="553"/>
    </location>
</feature>
<evidence type="ECO:0000256" key="4">
    <source>
        <dbReference type="SAM" id="MobiDB-lite"/>
    </source>
</evidence>
<dbReference type="GO" id="GO:0003723">
    <property type="term" value="F:RNA binding"/>
    <property type="evidence" value="ECO:0007669"/>
    <property type="project" value="UniProtKB-UniRule"/>
</dbReference>
<protein>
    <submittedName>
        <fullName evidence="6">RNA recognition motif domain-containing protein</fullName>
    </submittedName>
</protein>
<feature type="compositionally biased region" description="Polar residues" evidence="4">
    <location>
        <begin position="603"/>
        <end position="618"/>
    </location>
</feature>
<feature type="compositionally biased region" description="Basic residues" evidence="4">
    <location>
        <begin position="343"/>
        <end position="354"/>
    </location>
</feature>